<dbReference type="HOGENOM" id="CLU_044954_1_0_10"/>
<comment type="caution">
    <text evidence="7">The sequence shown here is derived from an EMBL/GenBank/DDBJ whole genome shotgun (WGS) entry which is preliminary data.</text>
</comment>
<dbReference type="PATRIC" id="fig|997892.3.peg.3986"/>
<accession>I9JDG7</accession>
<proteinExistence type="predicted"/>
<reference evidence="7 8" key="1">
    <citation type="submission" date="2012-02" db="EMBL/GenBank/DDBJ databases">
        <title>The Genome Sequence of Bacteroides xylanisolvens CL03T12C04.</title>
        <authorList>
            <consortium name="The Broad Institute Genome Sequencing Platform"/>
            <person name="Earl A."/>
            <person name="Ward D."/>
            <person name="Feldgarden M."/>
            <person name="Gevers D."/>
            <person name="Zitomersky N.L."/>
            <person name="Coyne M.J."/>
            <person name="Comstock L.E."/>
            <person name="Young S.K."/>
            <person name="Zeng Q."/>
            <person name="Gargeya S."/>
            <person name="Fitzgerald M."/>
            <person name="Haas B."/>
            <person name="Abouelleil A."/>
            <person name="Alvarado L."/>
            <person name="Arachchi H.M."/>
            <person name="Berlin A."/>
            <person name="Chapman S.B."/>
            <person name="Gearin G."/>
            <person name="Goldberg J."/>
            <person name="Griggs A."/>
            <person name="Gujja S."/>
            <person name="Hansen M."/>
            <person name="Heiman D."/>
            <person name="Howarth C."/>
            <person name="Larimer J."/>
            <person name="Lui A."/>
            <person name="MacDonald P.J.P."/>
            <person name="McCowen C."/>
            <person name="Montmayeur A."/>
            <person name="Murphy C."/>
            <person name="Neiman D."/>
            <person name="Pearson M."/>
            <person name="Priest M."/>
            <person name="Roberts A."/>
            <person name="Saif S."/>
            <person name="Shea T."/>
            <person name="Sisk P."/>
            <person name="Stolte C."/>
            <person name="Sykes S."/>
            <person name="Wortman J."/>
            <person name="Nusbaum C."/>
            <person name="Birren B."/>
        </authorList>
    </citation>
    <scope>NUCLEOTIDE SEQUENCE [LARGE SCALE GENOMIC DNA]</scope>
    <source>
        <strain evidence="7 8">CL03T12C04</strain>
    </source>
</reference>
<dbReference type="AlphaFoldDB" id="I9JDG7"/>
<protein>
    <recommendedName>
        <fullName evidence="9">Polysaccharide biosynthesis protein C-terminal domain-containing protein</fullName>
    </recommendedName>
</protein>
<feature type="transmembrane region" description="Helical" evidence="6">
    <location>
        <begin position="21"/>
        <end position="41"/>
    </location>
</feature>
<comment type="subcellular location">
    <subcellularLocation>
        <location evidence="1">Cell membrane</location>
        <topology evidence="1">Multi-pass membrane protein</topology>
    </subcellularLocation>
</comment>
<dbReference type="InterPro" id="IPR002797">
    <property type="entry name" value="Polysacc_synth"/>
</dbReference>
<evidence type="ECO:0000256" key="1">
    <source>
        <dbReference type="ARBA" id="ARBA00004651"/>
    </source>
</evidence>
<keyword evidence="5 6" id="KW-0472">Membrane</keyword>
<evidence type="ECO:0000256" key="6">
    <source>
        <dbReference type="SAM" id="Phobius"/>
    </source>
</evidence>
<feature type="transmembrane region" description="Helical" evidence="6">
    <location>
        <begin position="282"/>
        <end position="304"/>
    </location>
</feature>
<feature type="transmembrane region" description="Helical" evidence="6">
    <location>
        <begin position="354"/>
        <end position="374"/>
    </location>
</feature>
<dbReference type="GO" id="GO:0005886">
    <property type="term" value="C:plasma membrane"/>
    <property type="evidence" value="ECO:0007669"/>
    <property type="project" value="UniProtKB-SubCell"/>
</dbReference>
<evidence type="ECO:0000256" key="4">
    <source>
        <dbReference type="ARBA" id="ARBA00022989"/>
    </source>
</evidence>
<feature type="transmembrane region" description="Helical" evidence="6">
    <location>
        <begin position="53"/>
        <end position="73"/>
    </location>
</feature>
<organism evidence="7 8">
    <name type="scientific">Bacteroides xylanisolvens CL03T12C04</name>
    <dbReference type="NCBI Taxonomy" id="997892"/>
    <lineage>
        <taxon>Bacteria</taxon>
        <taxon>Pseudomonadati</taxon>
        <taxon>Bacteroidota</taxon>
        <taxon>Bacteroidia</taxon>
        <taxon>Bacteroidales</taxon>
        <taxon>Bacteroidaceae</taxon>
        <taxon>Bacteroides</taxon>
    </lineage>
</organism>
<keyword evidence="2" id="KW-1003">Cell membrane</keyword>
<feature type="transmembrane region" description="Helical" evidence="6">
    <location>
        <begin position="197"/>
        <end position="221"/>
    </location>
</feature>
<feature type="transmembrane region" description="Helical" evidence="6">
    <location>
        <begin position="411"/>
        <end position="430"/>
    </location>
</feature>
<evidence type="ECO:0000313" key="7">
    <source>
        <dbReference type="EMBL" id="EIY84719.1"/>
    </source>
</evidence>
<feature type="transmembrane region" description="Helical" evidence="6">
    <location>
        <begin position="386"/>
        <end position="405"/>
    </location>
</feature>
<keyword evidence="4 6" id="KW-1133">Transmembrane helix</keyword>
<dbReference type="EMBL" id="AGXE01000023">
    <property type="protein sequence ID" value="EIY84719.1"/>
    <property type="molecule type" value="Genomic_DNA"/>
</dbReference>
<dbReference type="Proteomes" id="UP000003566">
    <property type="component" value="Unassembled WGS sequence"/>
</dbReference>
<gene>
    <name evidence="7" type="ORF">HMPREF1074_03889</name>
</gene>
<feature type="transmembrane region" description="Helical" evidence="6">
    <location>
        <begin position="167"/>
        <end position="191"/>
    </location>
</feature>
<dbReference type="InterPro" id="IPR050833">
    <property type="entry name" value="Poly_Biosynth_Transport"/>
</dbReference>
<evidence type="ECO:0000256" key="2">
    <source>
        <dbReference type="ARBA" id="ARBA00022475"/>
    </source>
</evidence>
<evidence type="ECO:0000256" key="3">
    <source>
        <dbReference type="ARBA" id="ARBA00022692"/>
    </source>
</evidence>
<keyword evidence="3 6" id="KW-0812">Transmembrane</keyword>
<dbReference type="RefSeq" id="WP_008025427.1">
    <property type="nucleotide sequence ID" value="NZ_JAGHEF010000002.1"/>
</dbReference>
<feature type="transmembrane region" description="Helical" evidence="6">
    <location>
        <begin position="242"/>
        <end position="262"/>
    </location>
</feature>
<dbReference type="PANTHER" id="PTHR30250">
    <property type="entry name" value="PST FAMILY PREDICTED COLANIC ACID TRANSPORTER"/>
    <property type="match status" value="1"/>
</dbReference>
<evidence type="ECO:0000256" key="5">
    <source>
        <dbReference type="ARBA" id="ARBA00023136"/>
    </source>
</evidence>
<name>I9JDG7_9BACE</name>
<feature type="transmembrane region" description="Helical" evidence="6">
    <location>
        <begin position="325"/>
        <end position="348"/>
    </location>
</feature>
<evidence type="ECO:0000313" key="8">
    <source>
        <dbReference type="Proteomes" id="UP000003566"/>
    </source>
</evidence>
<feature type="transmembrane region" description="Helical" evidence="6">
    <location>
        <begin position="100"/>
        <end position="118"/>
    </location>
</feature>
<dbReference type="CDD" id="cd12082">
    <property type="entry name" value="MATE_like"/>
    <property type="match status" value="1"/>
</dbReference>
<sequence>MRINLKDILNKGSERSIVVKRNIAGSVVIKGVNILISLLLIPLTIGYINNEIYGIWLTLATIINWISFFDIGLGNGLRNKVTECLAHANRNKARQYVSTTYLYMLVIFFLLSLILYYVIPFVPWDSLLNISGDMKSEIVTTMRIVSIGFCLTMVLKVQSNVLLALQFNAISSLIDTLGQLLVLILTFFLTITTAPSLINLAIVVSCSPIVIYILAYLWVFYLKFPYLKPSFKCFSNKCIKDILGLGLKFFIIQINAIIYYQTINIIISNVSSPSYVTEYNVIYKYFSCALMLSGIVLAPLWSAYTDAYSRKDFLWMKNVYDKLKLMFYISTLLIIIMVLVHPIIFSFWLGDKVAIHLSMIIVIAIYVVIGLWGSIHTTIQNGTGKVYLQLIFSSVGAIVYIPLALFFGRNFGAEGVIIYLTLPSLLWAMVQYIQVNKIIKNTALGVWDK</sequence>
<dbReference type="PANTHER" id="PTHR30250:SF11">
    <property type="entry name" value="O-ANTIGEN TRANSPORTER-RELATED"/>
    <property type="match status" value="1"/>
</dbReference>
<evidence type="ECO:0008006" key="9">
    <source>
        <dbReference type="Google" id="ProtNLM"/>
    </source>
</evidence>
<dbReference type="Pfam" id="PF01943">
    <property type="entry name" value="Polysacc_synt"/>
    <property type="match status" value="1"/>
</dbReference>